<accession>A0A165B7Q7</accession>
<gene>
    <name evidence="3" type="ORF">EXIGLDRAFT_733808</name>
</gene>
<evidence type="ECO:0000256" key="1">
    <source>
        <dbReference type="SAM" id="MobiDB-lite"/>
    </source>
</evidence>
<dbReference type="EMBL" id="KV426532">
    <property type="protein sequence ID" value="KZV80011.1"/>
    <property type="molecule type" value="Genomic_DNA"/>
</dbReference>
<dbReference type="Pfam" id="PF03732">
    <property type="entry name" value="Retrotrans_gag"/>
    <property type="match status" value="1"/>
</dbReference>
<dbReference type="InParanoid" id="A0A165B7Q7"/>
<protein>
    <recommendedName>
        <fullName evidence="2">Retrotransposon gag domain-containing protein</fullName>
    </recommendedName>
</protein>
<proteinExistence type="predicted"/>
<dbReference type="OrthoDB" id="2594560at2759"/>
<organism evidence="3 4">
    <name type="scientific">Exidia glandulosa HHB12029</name>
    <dbReference type="NCBI Taxonomy" id="1314781"/>
    <lineage>
        <taxon>Eukaryota</taxon>
        <taxon>Fungi</taxon>
        <taxon>Dikarya</taxon>
        <taxon>Basidiomycota</taxon>
        <taxon>Agaricomycotina</taxon>
        <taxon>Agaricomycetes</taxon>
        <taxon>Auriculariales</taxon>
        <taxon>Exidiaceae</taxon>
        <taxon>Exidia</taxon>
    </lineage>
</organism>
<evidence type="ECO:0000313" key="3">
    <source>
        <dbReference type="EMBL" id="KZV80011.1"/>
    </source>
</evidence>
<evidence type="ECO:0000259" key="2">
    <source>
        <dbReference type="Pfam" id="PF03732"/>
    </source>
</evidence>
<dbReference type="STRING" id="1314781.A0A165B7Q7"/>
<dbReference type="AlphaFoldDB" id="A0A165B7Q7"/>
<keyword evidence="4" id="KW-1185">Reference proteome</keyword>
<feature type="region of interest" description="Disordered" evidence="1">
    <location>
        <begin position="1"/>
        <end position="46"/>
    </location>
</feature>
<dbReference type="Proteomes" id="UP000077266">
    <property type="component" value="Unassembled WGS sequence"/>
</dbReference>
<name>A0A165B7Q7_EXIGL</name>
<feature type="domain" description="Retrotransposon gag" evidence="2">
    <location>
        <begin position="243"/>
        <end position="336"/>
    </location>
</feature>
<feature type="compositionally biased region" description="Polar residues" evidence="1">
    <location>
        <begin position="176"/>
        <end position="189"/>
    </location>
</feature>
<sequence length="478" mass="52898">MSQEAPGSRHCHGGTFPTPHSRTPARAAAQHSNIPDPSGSYLPPIDSFSTSTVPAPSVLLTDSERPSHYRGGAVAATLDVWSPSVEVASPNMTLAVLAEQNNKLLTQLTVLDGRLRAVEAALAAYSSKLPTYISAAMIENPAMACQCGQSVPLPMPVVSCSQPSYPATTGIHPRRLSSTADADSAQMSTGPPEARLQSNPFDYDMSLRIKDLPRCHDEPDEWIHHMTSLFTSLRRPLADVVPFIPLLLSGHAKSWFYELSGIQVTALRTWESWCEALRLGLRVQNYDAHKAHELRLRTLRRNESLADYYSARLKLQRAVMASAPDTHRIADLLSGLPVSWHAIIKAGLIGEGAHTLLAFRRVLLDLEPSLFAMRSRAEANRPSVRSSSLCRAVGDQQRRLELRERDTKSNWRDNPRSRSGTVFAQHARPVRVRPALPLTTRSPSLHVRTEPRKTRRAAWYRGAQRRVKTLFSCSNNVA</sequence>
<dbReference type="InterPro" id="IPR005162">
    <property type="entry name" value="Retrotrans_gag_dom"/>
</dbReference>
<feature type="region of interest" description="Disordered" evidence="1">
    <location>
        <begin position="170"/>
        <end position="195"/>
    </location>
</feature>
<evidence type="ECO:0000313" key="4">
    <source>
        <dbReference type="Proteomes" id="UP000077266"/>
    </source>
</evidence>
<reference evidence="3 4" key="1">
    <citation type="journal article" date="2016" name="Mol. Biol. Evol.">
        <title>Comparative Genomics of Early-Diverging Mushroom-Forming Fungi Provides Insights into the Origins of Lignocellulose Decay Capabilities.</title>
        <authorList>
            <person name="Nagy L.G."/>
            <person name="Riley R."/>
            <person name="Tritt A."/>
            <person name="Adam C."/>
            <person name="Daum C."/>
            <person name="Floudas D."/>
            <person name="Sun H."/>
            <person name="Yadav J.S."/>
            <person name="Pangilinan J."/>
            <person name="Larsson K.H."/>
            <person name="Matsuura K."/>
            <person name="Barry K."/>
            <person name="Labutti K."/>
            <person name="Kuo R."/>
            <person name="Ohm R.A."/>
            <person name="Bhattacharya S.S."/>
            <person name="Shirouzu T."/>
            <person name="Yoshinaga Y."/>
            <person name="Martin F.M."/>
            <person name="Grigoriev I.V."/>
            <person name="Hibbett D.S."/>
        </authorList>
    </citation>
    <scope>NUCLEOTIDE SEQUENCE [LARGE SCALE GENOMIC DNA]</scope>
    <source>
        <strain evidence="3 4">HHB12029</strain>
    </source>
</reference>